<accession>A0ABT6DI47</accession>
<evidence type="ECO:0000313" key="1">
    <source>
        <dbReference type="EMBL" id="MDG0816532.1"/>
    </source>
</evidence>
<organism evidence="1 2">
    <name type="scientific">Bdellovibrio svalbardensis</name>
    <dbReference type="NCBI Taxonomy" id="2972972"/>
    <lineage>
        <taxon>Bacteria</taxon>
        <taxon>Pseudomonadati</taxon>
        <taxon>Bdellovibrionota</taxon>
        <taxon>Bdellovibrionia</taxon>
        <taxon>Bdellovibrionales</taxon>
        <taxon>Pseudobdellovibrionaceae</taxon>
        <taxon>Bdellovibrio</taxon>
    </lineage>
</organism>
<evidence type="ECO:0000313" key="2">
    <source>
        <dbReference type="Proteomes" id="UP001152321"/>
    </source>
</evidence>
<comment type="caution">
    <text evidence="1">The sequence shown here is derived from an EMBL/GenBank/DDBJ whole genome shotgun (WGS) entry which is preliminary data.</text>
</comment>
<gene>
    <name evidence="1" type="ORF">NWE73_09165</name>
</gene>
<dbReference type="RefSeq" id="WP_277578010.1">
    <property type="nucleotide sequence ID" value="NZ_JANRMI010000002.1"/>
</dbReference>
<name>A0ABT6DI47_9BACT</name>
<reference evidence="1" key="1">
    <citation type="submission" date="2022-08" db="EMBL/GenBank/DDBJ databases">
        <title>Novel Bdellovibrio Species Isolated from Svalbard: Designation Bdellovibrio svalbardensis.</title>
        <authorList>
            <person name="Mitchell R.J."/>
            <person name="Choi S.Y."/>
        </authorList>
    </citation>
    <scope>NUCLEOTIDE SEQUENCE</scope>
    <source>
        <strain evidence="1">PAP01</strain>
    </source>
</reference>
<dbReference type="Proteomes" id="UP001152321">
    <property type="component" value="Unassembled WGS sequence"/>
</dbReference>
<protein>
    <recommendedName>
        <fullName evidence="3">FecR protein domain-containing protein</fullName>
    </recommendedName>
</protein>
<keyword evidence="2" id="KW-1185">Reference proteome</keyword>
<dbReference type="EMBL" id="JANRMI010000002">
    <property type="protein sequence ID" value="MDG0816532.1"/>
    <property type="molecule type" value="Genomic_DNA"/>
</dbReference>
<evidence type="ECO:0008006" key="3">
    <source>
        <dbReference type="Google" id="ProtNLM"/>
    </source>
</evidence>
<proteinExistence type="predicted"/>
<sequence>MKKWLKFLTFLLAFQMEVRVRASGDVLQQPSACMKSKETCAIHVTGPAFHMMKDDFGIHARENSTLMRLSAGQWRLLKGILWVEKSTGVEFETPYANVKASQGQYWLIEKGSQVVIRNIDADLQVVLRDGKKLEVPAGFEFWVSGINSKGQSEYGMIRPIDMKEHLPLWNALYSGSKDNFVKEVQKLKENWGDLTEKSAFIYQAATERKLASVAESKRQEEEKSRQQAAERQKLKSIYFQRTFER</sequence>